<feature type="compositionally biased region" description="Polar residues" evidence="1">
    <location>
        <begin position="59"/>
        <end position="71"/>
    </location>
</feature>
<keyword evidence="3" id="KW-1185">Reference proteome</keyword>
<organism evidence="2 3">
    <name type="scientific">Diplocarpon coronariae</name>
    <dbReference type="NCBI Taxonomy" id="2795749"/>
    <lineage>
        <taxon>Eukaryota</taxon>
        <taxon>Fungi</taxon>
        <taxon>Dikarya</taxon>
        <taxon>Ascomycota</taxon>
        <taxon>Pezizomycotina</taxon>
        <taxon>Leotiomycetes</taxon>
        <taxon>Helotiales</taxon>
        <taxon>Drepanopezizaceae</taxon>
        <taxon>Diplocarpon</taxon>
    </lineage>
</organism>
<comment type="caution">
    <text evidence="2">The sequence shown here is derived from an EMBL/GenBank/DDBJ whole genome shotgun (WGS) entry which is preliminary data.</text>
</comment>
<evidence type="ECO:0000313" key="2">
    <source>
        <dbReference type="EMBL" id="OWP05880.1"/>
    </source>
</evidence>
<feature type="compositionally biased region" description="Basic residues" evidence="1">
    <location>
        <begin position="297"/>
        <end position="307"/>
    </location>
</feature>
<sequence length="382" mass="40997">MLECGRAGSEAPFLYPGRPLAVLSQSRMWSRKIGHVGSTSACPWHRRAPAHRHLDGVHNTQHCVKPSPSTTDGLRRGEGMRREGGMRGGDVRRGAEEKRGEERRGEPSLQTGHGTNGRTVHDTSFPTLLPALAVVILPPGHFILNRSIGGASALPLGAIGRRQTSVVLDRSVGMKPPPRVAAKLPGPSTATCVELRAVHRELGPASCEVRISSLRCATGPASTCRCRHARRRRGPSTGGISPRAWPLTRTHPPLPPENAVLLDEGSSLGPPPRPQSIGEECHDVIYAPPPTHDRGPGRRRGRGHRARPSLDAGRASRRRGSRHLLASTPRPGGEEYALRDASRPLEAPGTRDNPDGLSGRTTAAPSAREGGRWRRASPPVVK</sequence>
<evidence type="ECO:0000256" key="1">
    <source>
        <dbReference type="SAM" id="MobiDB-lite"/>
    </source>
</evidence>
<dbReference type="AlphaFoldDB" id="A0A218ZE56"/>
<evidence type="ECO:0000313" key="3">
    <source>
        <dbReference type="Proteomes" id="UP000242519"/>
    </source>
</evidence>
<proteinExistence type="predicted"/>
<dbReference type="EMBL" id="MZNU01000060">
    <property type="protein sequence ID" value="OWP05880.1"/>
    <property type="molecule type" value="Genomic_DNA"/>
</dbReference>
<reference evidence="2 3" key="1">
    <citation type="submission" date="2017-04" db="EMBL/GenBank/DDBJ databases">
        <title>Draft genome sequence of Marssonina coronaria NL1: causal agent of apple blotch.</title>
        <authorList>
            <person name="Cheng Q."/>
        </authorList>
    </citation>
    <scope>NUCLEOTIDE SEQUENCE [LARGE SCALE GENOMIC DNA]</scope>
    <source>
        <strain evidence="2 3">NL1</strain>
    </source>
</reference>
<feature type="region of interest" description="Disordered" evidence="1">
    <location>
        <begin position="230"/>
        <end position="382"/>
    </location>
</feature>
<name>A0A218ZE56_9HELO</name>
<feature type="region of interest" description="Disordered" evidence="1">
    <location>
        <begin position="59"/>
        <end position="122"/>
    </location>
</feature>
<protein>
    <submittedName>
        <fullName evidence="2">Uncharacterized protein</fullName>
    </submittedName>
</protein>
<dbReference type="Proteomes" id="UP000242519">
    <property type="component" value="Unassembled WGS sequence"/>
</dbReference>
<accession>A0A218ZE56</accession>
<feature type="compositionally biased region" description="Polar residues" evidence="1">
    <location>
        <begin position="108"/>
        <end position="122"/>
    </location>
</feature>
<gene>
    <name evidence="2" type="ORF">B2J93_998</name>
</gene>
<dbReference type="InParanoid" id="A0A218ZE56"/>
<feature type="compositionally biased region" description="Basic and acidic residues" evidence="1">
    <location>
        <begin position="73"/>
        <end position="106"/>
    </location>
</feature>
<feature type="compositionally biased region" description="Basic and acidic residues" evidence="1">
    <location>
        <begin position="332"/>
        <end position="343"/>
    </location>
</feature>